<accession>A0A1I3AKW2</accession>
<reference evidence="1 2" key="1">
    <citation type="submission" date="2016-10" db="EMBL/GenBank/DDBJ databases">
        <authorList>
            <person name="Varghese N."/>
            <person name="Submissions S."/>
        </authorList>
    </citation>
    <scope>NUCLEOTIDE SEQUENCE [LARGE SCALE GENOMIC DNA]</scope>
    <source>
        <strain evidence="1 2">CGMCC 1.6377</strain>
    </source>
</reference>
<sequence>MTDQDLKNKVVNTLLNKRVTGSNKTSIDTLLNYSVRDSEQGKARDLLKDEMLPNAEASIQQVGGGARENVQLADVKEAVRYLYEHGGDVPWGFREYIEDDWEPPEDE</sequence>
<dbReference type="RefSeq" id="WP_149784077.1">
    <property type="nucleotide sequence ID" value="NZ_BAAADP010000004.1"/>
</dbReference>
<dbReference type="Proteomes" id="UP000323537">
    <property type="component" value="Unassembled WGS sequence"/>
</dbReference>
<evidence type="ECO:0000313" key="2">
    <source>
        <dbReference type="Proteomes" id="UP000323537"/>
    </source>
</evidence>
<gene>
    <name evidence="1" type="ORF">SAMN04488066_10627</name>
</gene>
<evidence type="ECO:0000313" key="1">
    <source>
        <dbReference type="EMBL" id="SFH49981.1"/>
    </source>
</evidence>
<dbReference type="AlphaFoldDB" id="A0A1I3AKW2"/>
<dbReference type="OrthoDB" id="203241at2157"/>
<protein>
    <submittedName>
        <fullName evidence="1">Uncharacterized protein</fullName>
    </submittedName>
</protein>
<proteinExistence type="predicted"/>
<keyword evidence="2" id="KW-1185">Reference proteome</keyword>
<name>A0A1I3AKW2_9EURY</name>
<organism evidence="1 2">
    <name type="scientific">Halorubrum aquaticum</name>
    <dbReference type="NCBI Taxonomy" id="387340"/>
    <lineage>
        <taxon>Archaea</taxon>
        <taxon>Methanobacteriati</taxon>
        <taxon>Methanobacteriota</taxon>
        <taxon>Stenosarchaea group</taxon>
        <taxon>Halobacteria</taxon>
        <taxon>Halobacteriales</taxon>
        <taxon>Haloferacaceae</taxon>
        <taxon>Halorubrum</taxon>
    </lineage>
</organism>
<dbReference type="EMBL" id="FOPZ01000006">
    <property type="protein sequence ID" value="SFH49981.1"/>
    <property type="molecule type" value="Genomic_DNA"/>
</dbReference>